<dbReference type="InterPro" id="IPR043128">
    <property type="entry name" value="Rev_trsase/Diguanyl_cyclase"/>
</dbReference>
<dbReference type="Gene3D" id="3.30.70.270">
    <property type="match status" value="1"/>
</dbReference>
<dbReference type="InterPro" id="IPR035919">
    <property type="entry name" value="EAL_sf"/>
</dbReference>
<evidence type="ECO:0000313" key="3">
    <source>
        <dbReference type="EMBL" id="EIM56368.1"/>
    </source>
</evidence>
<gene>
    <name evidence="3" type="ORF">EubceDRAFT1_0519</name>
</gene>
<dbReference type="PROSITE" id="PS50883">
    <property type="entry name" value="EAL"/>
    <property type="match status" value="1"/>
</dbReference>
<sequence>MCESYKLDGTEMNEFLKKLLEEEKPASISQEAFAPMAGRYHIGRIEVTVKAPSSVFSREEMEQRVVLFRNPEGYREDLCWSRDFVTGENEEVLALVYPLPGTAGWSDSEKETIETYLSIAILHGEKYRLFDQIRLTALTNYLTGLPNAGGYLEVIKSLVKSGKLDEYDSYYYNLKSMGLFNMRFGGEEGDRIIQRYAALCREFIRPDECIAHFGGDNFVALIRRERAEEFRCFLNETETYALRGEEKIPVRLKCTAGRMRIEKKESAFWKIIAGPATALAYAKKRGIDFADLTDEMLQQANRQKEMQHNFSSALRNGEFVSFYQPKVDTETGRIVGAEALVRWIRDGVVIQPDQFIPALEKAGMTEQLDLFILEEACKNLRKWISNGNEDMVMSVNFSRRDLEDPQLSEKIIHIIEKYHLNRKNILVEMTETTSEQEKNLMMRFMDTMSEHDIMTSIDDFGTGYSSLSALRDYTVNEIKIDKSFISHDELQDKDRAIIGSIIKMAELLHVDVITEGVENMEQVQFLQDLGCTKVQGYLYGKPLPPEQLEGMLDRQAAGMIHS</sequence>
<protein>
    <submittedName>
        <fullName evidence="3">EAL domain-containing protein</fullName>
    </submittedName>
</protein>
<evidence type="ECO:0000259" key="2">
    <source>
        <dbReference type="PROSITE" id="PS50887"/>
    </source>
</evidence>
<reference evidence="3 4" key="2">
    <citation type="submission" date="2012-02" db="EMBL/GenBank/DDBJ databases">
        <title>Improved High-Quality Draft sequence of Eubacterium cellulosolvens 6.</title>
        <authorList>
            <consortium name="US DOE Joint Genome Institute"/>
            <person name="Lucas S."/>
            <person name="Han J."/>
            <person name="Lapidus A."/>
            <person name="Cheng J.-F."/>
            <person name="Goodwin L."/>
            <person name="Pitluck S."/>
            <person name="Peters L."/>
            <person name="Mikhailova N."/>
            <person name="Gu W."/>
            <person name="Detter J.C."/>
            <person name="Han C."/>
            <person name="Tapia R."/>
            <person name="Land M."/>
            <person name="Hauser L."/>
            <person name="Kyrpides N."/>
            <person name="Ivanova N."/>
            <person name="Pagani I."/>
            <person name="Johnson E."/>
            <person name="Mukhopadhyay B."/>
            <person name="Anderson I."/>
            <person name="Woyke T."/>
        </authorList>
    </citation>
    <scope>NUCLEOTIDE SEQUENCE [LARGE SCALE GENOMIC DNA]</scope>
    <source>
        <strain evidence="3 4">6</strain>
    </source>
</reference>
<accession>I5ARE5</accession>
<feature type="domain" description="EAL" evidence="1">
    <location>
        <begin position="303"/>
        <end position="556"/>
    </location>
</feature>
<dbReference type="STRING" id="633697.EubceDRAFT1_0519"/>
<dbReference type="eggNOG" id="COG5001">
    <property type="taxonomic scope" value="Bacteria"/>
</dbReference>
<dbReference type="InterPro" id="IPR029787">
    <property type="entry name" value="Nucleotide_cyclase"/>
</dbReference>
<name>I5ARE5_EUBC6</name>
<dbReference type="Pfam" id="PF00563">
    <property type="entry name" value="EAL"/>
    <property type="match status" value="1"/>
</dbReference>
<dbReference type="OrthoDB" id="1647636at2"/>
<reference evidence="3 4" key="1">
    <citation type="submission" date="2010-08" db="EMBL/GenBank/DDBJ databases">
        <authorList>
            <consortium name="US DOE Joint Genome Institute (JGI-PGF)"/>
            <person name="Lucas S."/>
            <person name="Copeland A."/>
            <person name="Lapidus A."/>
            <person name="Cheng J.-F."/>
            <person name="Bruce D."/>
            <person name="Goodwin L."/>
            <person name="Pitluck S."/>
            <person name="Land M.L."/>
            <person name="Hauser L."/>
            <person name="Chang Y.-J."/>
            <person name="Anderson I.J."/>
            <person name="Johnson E."/>
            <person name="Mulhopadhyay B."/>
            <person name="Kyrpides N."/>
            <person name="Woyke T.J."/>
        </authorList>
    </citation>
    <scope>NUCLEOTIDE SEQUENCE [LARGE SCALE GENOMIC DNA]</scope>
    <source>
        <strain evidence="3 4">6</strain>
    </source>
</reference>
<dbReference type="Pfam" id="PF00990">
    <property type="entry name" value="GGDEF"/>
    <property type="match status" value="1"/>
</dbReference>
<dbReference type="SUPFAM" id="SSF141868">
    <property type="entry name" value="EAL domain-like"/>
    <property type="match status" value="1"/>
</dbReference>
<dbReference type="AlphaFoldDB" id="I5ARE5"/>
<dbReference type="SUPFAM" id="SSF55073">
    <property type="entry name" value="Nucleotide cyclase"/>
    <property type="match status" value="1"/>
</dbReference>
<evidence type="ECO:0000313" key="4">
    <source>
        <dbReference type="Proteomes" id="UP000005753"/>
    </source>
</evidence>
<keyword evidence="4" id="KW-1185">Reference proteome</keyword>
<evidence type="ECO:0000259" key="1">
    <source>
        <dbReference type="PROSITE" id="PS50883"/>
    </source>
</evidence>
<dbReference type="GO" id="GO:0071111">
    <property type="term" value="F:cyclic-guanylate-specific phosphodiesterase activity"/>
    <property type="evidence" value="ECO:0007669"/>
    <property type="project" value="InterPro"/>
</dbReference>
<dbReference type="Proteomes" id="UP000005753">
    <property type="component" value="Chromosome"/>
</dbReference>
<dbReference type="PANTHER" id="PTHR33121">
    <property type="entry name" value="CYCLIC DI-GMP PHOSPHODIESTERASE PDEF"/>
    <property type="match status" value="1"/>
</dbReference>
<dbReference type="PANTHER" id="PTHR33121:SF70">
    <property type="entry name" value="SIGNALING PROTEIN YKOW"/>
    <property type="match status" value="1"/>
</dbReference>
<dbReference type="HOGENOM" id="CLU_000445_70_50_9"/>
<dbReference type="Gene3D" id="3.20.20.450">
    <property type="entry name" value="EAL domain"/>
    <property type="match status" value="1"/>
</dbReference>
<dbReference type="CDD" id="cd01948">
    <property type="entry name" value="EAL"/>
    <property type="match status" value="1"/>
</dbReference>
<proteinExistence type="predicted"/>
<organism evidence="3 4">
    <name type="scientific">Eubacterium cellulosolvens (strain ATCC 43171 / JCM 9499 / 6)</name>
    <name type="common">Cillobacterium cellulosolvens</name>
    <dbReference type="NCBI Taxonomy" id="633697"/>
    <lineage>
        <taxon>Bacteria</taxon>
        <taxon>Bacillati</taxon>
        <taxon>Bacillota</taxon>
        <taxon>Clostridia</taxon>
        <taxon>Eubacteriales</taxon>
        <taxon>Eubacteriaceae</taxon>
        <taxon>Eubacterium</taxon>
    </lineage>
</organism>
<dbReference type="InterPro" id="IPR001633">
    <property type="entry name" value="EAL_dom"/>
</dbReference>
<dbReference type="PROSITE" id="PS50887">
    <property type="entry name" value="GGDEF"/>
    <property type="match status" value="1"/>
</dbReference>
<dbReference type="InterPro" id="IPR050706">
    <property type="entry name" value="Cyclic-di-GMP_PDE-like"/>
</dbReference>
<dbReference type="SMART" id="SM00052">
    <property type="entry name" value="EAL"/>
    <property type="match status" value="1"/>
</dbReference>
<dbReference type="EMBL" id="CM001487">
    <property type="protein sequence ID" value="EIM56368.1"/>
    <property type="molecule type" value="Genomic_DNA"/>
</dbReference>
<dbReference type="SMART" id="SM00267">
    <property type="entry name" value="GGDEF"/>
    <property type="match status" value="1"/>
</dbReference>
<dbReference type="InterPro" id="IPR000160">
    <property type="entry name" value="GGDEF_dom"/>
</dbReference>
<feature type="domain" description="GGDEF" evidence="2">
    <location>
        <begin position="165"/>
        <end position="295"/>
    </location>
</feature>